<dbReference type="CDD" id="cd00190">
    <property type="entry name" value="Tryp_SPc"/>
    <property type="match status" value="1"/>
</dbReference>
<dbReference type="PRINTS" id="PR00722">
    <property type="entry name" value="CHYMOTRYPSIN"/>
</dbReference>
<organism evidence="6 7">
    <name type="scientific">Phaedon cochleariae</name>
    <name type="common">Mustard beetle</name>
    <dbReference type="NCBI Taxonomy" id="80249"/>
    <lineage>
        <taxon>Eukaryota</taxon>
        <taxon>Metazoa</taxon>
        <taxon>Ecdysozoa</taxon>
        <taxon>Arthropoda</taxon>
        <taxon>Hexapoda</taxon>
        <taxon>Insecta</taxon>
        <taxon>Pterygota</taxon>
        <taxon>Neoptera</taxon>
        <taxon>Endopterygota</taxon>
        <taxon>Coleoptera</taxon>
        <taxon>Polyphaga</taxon>
        <taxon>Cucujiformia</taxon>
        <taxon>Chrysomeloidea</taxon>
        <taxon>Chrysomelidae</taxon>
        <taxon>Chrysomelinae</taxon>
        <taxon>Chrysomelini</taxon>
        <taxon>Phaedon</taxon>
    </lineage>
</organism>
<proteinExistence type="inferred from homology"/>
<dbReference type="InterPro" id="IPR001314">
    <property type="entry name" value="Peptidase_S1A"/>
</dbReference>
<dbReference type="InterPro" id="IPR033116">
    <property type="entry name" value="TRYPSIN_SER"/>
</dbReference>
<name>A0A9N9X2C8_PHACE</name>
<comment type="similarity">
    <text evidence="4">Belongs to the peptidase S1 family. CLIP subfamily.</text>
</comment>
<dbReference type="InterPro" id="IPR009003">
    <property type="entry name" value="Peptidase_S1_PA"/>
</dbReference>
<dbReference type="GO" id="GO:0004252">
    <property type="term" value="F:serine-type endopeptidase activity"/>
    <property type="evidence" value="ECO:0007669"/>
    <property type="project" value="InterPro"/>
</dbReference>
<dbReference type="PANTHER" id="PTHR24258:SF136">
    <property type="entry name" value="GH06673P-RELATED"/>
    <property type="match status" value="1"/>
</dbReference>
<dbReference type="Gene3D" id="2.40.10.10">
    <property type="entry name" value="Trypsin-like serine proteases"/>
    <property type="match status" value="1"/>
</dbReference>
<feature type="domain" description="Peptidase S1" evidence="5">
    <location>
        <begin position="2"/>
        <end position="223"/>
    </location>
</feature>
<accession>A0A9N9X2C8</accession>
<keyword evidence="3" id="KW-0325">Glycoprotein</keyword>
<dbReference type="OrthoDB" id="6339452at2759"/>
<evidence type="ECO:0000259" key="5">
    <source>
        <dbReference type="SMART" id="SM00020"/>
    </source>
</evidence>
<dbReference type="InterPro" id="IPR043504">
    <property type="entry name" value="Peptidase_S1_PA_chymotrypsin"/>
</dbReference>
<reference evidence="6" key="1">
    <citation type="submission" date="2022-01" db="EMBL/GenBank/DDBJ databases">
        <authorList>
            <person name="King R."/>
        </authorList>
    </citation>
    <scope>NUCLEOTIDE SEQUENCE</scope>
</reference>
<keyword evidence="7" id="KW-1185">Reference proteome</keyword>
<dbReference type="PROSITE" id="PS00134">
    <property type="entry name" value="TRYPSIN_HIS"/>
    <property type="match status" value="1"/>
</dbReference>
<dbReference type="PROSITE" id="PS00135">
    <property type="entry name" value="TRYPSIN_SER"/>
    <property type="match status" value="1"/>
</dbReference>
<dbReference type="SUPFAM" id="SSF50494">
    <property type="entry name" value="Trypsin-like serine proteases"/>
    <property type="match status" value="1"/>
</dbReference>
<evidence type="ECO:0000256" key="2">
    <source>
        <dbReference type="ARBA" id="ARBA00023157"/>
    </source>
</evidence>
<sequence>MVALGYGRKTEPQWLCGGSLISDEYVITAAHCLSAETLGDIQYVRLGTTTLQTETLESEDHDVIARIPHPDYITGKQYNDIALLRLDRAVEFNEFIAPICLTASRDLTYSKLVATGWGKQESGGVSKELQKVELDYVPRDVCQRGYNGISLEELPDGIREESQLCAGSLQGAKDTCQGDSGGPLQLQQDGRMYLIGITSFGIGCGRPESPGVYTRVSYYIPWIESIVWRQ</sequence>
<protein>
    <recommendedName>
        <fullName evidence="5">Peptidase S1 domain-containing protein</fullName>
    </recommendedName>
</protein>
<keyword evidence="1" id="KW-0732">Signal</keyword>
<dbReference type="SMART" id="SM00020">
    <property type="entry name" value="Tryp_SPc"/>
    <property type="match status" value="1"/>
</dbReference>
<dbReference type="GO" id="GO:0006508">
    <property type="term" value="P:proteolysis"/>
    <property type="evidence" value="ECO:0007669"/>
    <property type="project" value="InterPro"/>
</dbReference>
<dbReference type="AlphaFoldDB" id="A0A9N9X2C8"/>
<evidence type="ECO:0000256" key="3">
    <source>
        <dbReference type="ARBA" id="ARBA00023180"/>
    </source>
</evidence>
<dbReference type="InterPro" id="IPR001254">
    <property type="entry name" value="Trypsin_dom"/>
</dbReference>
<dbReference type="PANTHER" id="PTHR24258">
    <property type="entry name" value="SERINE PROTEASE-RELATED"/>
    <property type="match status" value="1"/>
</dbReference>
<dbReference type="Pfam" id="PF00089">
    <property type="entry name" value="Trypsin"/>
    <property type="match status" value="1"/>
</dbReference>
<dbReference type="InterPro" id="IPR018114">
    <property type="entry name" value="TRYPSIN_HIS"/>
</dbReference>
<gene>
    <name evidence="6" type="ORF">PHAECO_LOCUS11218</name>
</gene>
<dbReference type="EMBL" id="OU896713">
    <property type="protein sequence ID" value="CAG9823349.1"/>
    <property type="molecule type" value="Genomic_DNA"/>
</dbReference>
<evidence type="ECO:0000256" key="1">
    <source>
        <dbReference type="ARBA" id="ARBA00022729"/>
    </source>
</evidence>
<evidence type="ECO:0000313" key="6">
    <source>
        <dbReference type="EMBL" id="CAG9823349.1"/>
    </source>
</evidence>
<dbReference type="FunFam" id="2.40.10.10:FF:000028">
    <property type="entry name" value="Serine protease easter"/>
    <property type="match status" value="1"/>
</dbReference>
<dbReference type="Proteomes" id="UP001153737">
    <property type="component" value="Chromosome 7"/>
</dbReference>
<evidence type="ECO:0000313" key="7">
    <source>
        <dbReference type="Proteomes" id="UP001153737"/>
    </source>
</evidence>
<evidence type="ECO:0000256" key="4">
    <source>
        <dbReference type="ARBA" id="ARBA00024195"/>
    </source>
</evidence>
<keyword evidence="2" id="KW-1015">Disulfide bond</keyword>
<dbReference type="FunFam" id="2.40.10.10:FF:000002">
    <property type="entry name" value="Transmembrane protease serine"/>
    <property type="match status" value="1"/>
</dbReference>
<reference evidence="6" key="2">
    <citation type="submission" date="2022-10" db="EMBL/GenBank/DDBJ databases">
        <authorList>
            <consortium name="ENA_rothamsted_submissions"/>
            <consortium name="culmorum"/>
            <person name="King R."/>
        </authorList>
    </citation>
    <scope>NUCLEOTIDE SEQUENCE</scope>
</reference>